<dbReference type="Proteomes" id="UP000476338">
    <property type="component" value="Unassembled WGS sequence"/>
</dbReference>
<reference evidence="3 4" key="1">
    <citation type="submission" date="2019-09" db="EMBL/GenBank/DDBJ databases">
        <authorList>
            <person name="Silva M."/>
            <person name="Pereira G."/>
            <person name="Lopes-Da-Costa L."/>
            <person name="Silva E."/>
        </authorList>
    </citation>
    <scope>NUCLEOTIDE SEQUENCE [LARGE SCALE GENOMIC DNA]</scope>
    <source>
        <strain evidence="3 4">FMV-PI01</strain>
    </source>
</reference>
<name>A0A6L5WIB9_9BACT</name>
<evidence type="ECO:0000259" key="2">
    <source>
        <dbReference type="Pfam" id="PF14827"/>
    </source>
</evidence>
<keyword evidence="1" id="KW-0812">Transmembrane</keyword>
<dbReference type="InterPro" id="IPR029150">
    <property type="entry name" value="dCache_3"/>
</dbReference>
<protein>
    <recommendedName>
        <fullName evidence="2">Double Cache domain-containing protein</fullName>
    </recommendedName>
</protein>
<feature type="domain" description="Double Cache" evidence="2">
    <location>
        <begin position="41"/>
        <end position="196"/>
    </location>
</feature>
<dbReference type="EMBL" id="VWSJ01000001">
    <property type="protein sequence ID" value="MSN95765.1"/>
    <property type="molecule type" value="Genomic_DNA"/>
</dbReference>
<sequence length="282" mass="33173">MKFKKLYLIVCGIFILGYFYIEYKSSQNIQNIKKYFEFNAEIVLKKIEEIRLNALAMSIIVSQNKEIKECILENDFQKCQKILQSYTSTLTQIPIYQNVLFHLHSKNLISIARSFEDNKYGDNLSTFRFTLKEVKKTITPISGIEAGRCGVFIRGIAPIFIDNKFSGSSEVMLDFKPIFEIAKREGFDIFILIDDKFKSDCFFEKDQILKNFIILNKENSNLNLASILQKIDFKNQNFIKFKNNYFFSKKLYDLYNNYIGYIIIHINNDKKNKFISNLKLVL</sequence>
<keyword evidence="1" id="KW-1133">Transmembrane helix</keyword>
<dbReference type="AlphaFoldDB" id="A0A6L5WIB9"/>
<accession>A0A6L5WIB9</accession>
<dbReference type="SUPFAM" id="SSF103190">
    <property type="entry name" value="Sensory domain-like"/>
    <property type="match status" value="1"/>
</dbReference>
<gene>
    <name evidence="3" type="ORF">F1B92_00900</name>
</gene>
<dbReference type="Pfam" id="PF14827">
    <property type="entry name" value="dCache_3"/>
    <property type="match status" value="1"/>
</dbReference>
<proteinExistence type="predicted"/>
<dbReference type="InterPro" id="IPR029151">
    <property type="entry name" value="Sensor-like_sf"/>
</dbReference>
<evidence type="ECO:0000313" key="4">
    <source>
        <dbReference type="Proteomes" id="UP000476338"/>
    </source>
</evidence>
<evidence type="ECO:0000313" key="3">
    <source>
        <dbReference type="EMBL" id="MSN95765.1"/>
    </source>
</evidence>
<comment type="caution">
    <text evidence="3">The sequence shown here is derived from an EMBL/GenBank/DDBJ whole genome shotgun (WGS) entry which is preliminary data.</text>
</comment>
<dbReference type="RefSeq" id="WP_154570035.1">
    <property type="nucleotide sequence ID" value="NZ_VWSJ01000001.1"/>
</dbReference>
<evidence type="ECO:0000256" key="1">
    <source>
        <dbReference type="SAM" id="Phobius"/>
    </source>
</evidence>
<reference evidence="3 4" key="2">
    <citation type="submission" date="2020-03" db="EMBL/GenBank/DDBJ databases">
        <title>Campylobacter portucalensis sp. nov., a new species of Campylobacter isolated from the reproductive tract of bulls.</title>
        <authorList>
            <person name="Silva M.F."/>
            <person name="Pereira G."/>
            <person name="Carneiro C."/>
            <person name="Hemphill A."/>
            <person name="Mateus L."/>
            <person name="Lopes-Da-Costa L."/>
            <person name="Silva E."/>
        </authorList>
    </citation>
    <scope>NUCLEOTIDE SEQUENCE [LARGE SCALE GENOMIC DNA]</scope>
    <source>
        <strain evidence="3 4">FMV-PI01</strain>
    </source>
</reference>
<feature type="transmembrane region" description="Helical" evidence="1">
    <location>
        <begin position="6"/>
        <end position="23"/>
    </location>
</feature>
<keyword evidence="1" id="KW-0472">Membrane</keyword>
<keyword evidence="4" id="KW-1185">Reference proteome</keyword>
<organism evidence="3 4">
    <name type="scientific">Campylobacter portucalensis</name>
    <dbReference type="NCBI Taxonomy" id="2608384"/>
    <lineage>
        <taxon>Bacteria</taxon>
        <taxon>Pseudomonadati</taxon>
        <taxon>Campylobacterota</taxon>
        <taxon>Epsilonproteobacteria</taxon>
        <taxon>Campylobacterales</taxon>
        <taxon>Campylobacteraceae</taxon>
        <taxon>Campylobacter</taxon>
    </lineage>
</organism>